<evidence type="ECO:0000256" key="10">
    <source>
        <dbReference type="ARBA" id="ARBA00072202"/>
    </source>
</evidence>
<dbReference type="PANTHER" id="PTHR12872:SF1">
    <property type="entry name" value="ALPHA-N-ACETYLGLUCOSAMINIDASE"/>
    <property type="match status" value="1"/>
</dbReference>
<dbReference type="Pfam" id="PF12972">
    <property type="entry name" value="NAGLU_C"/>
    <property type="match status" value="1"/>
</dbReference>
<evidence type="ECO:0000256" key="6">
    <source>
        <dbReference type="ARBA" id="ARBA00023295"/>
    </source>
</evidence>
<dbReference type="InterPro" id="IPR007781">
    <property type="entry name" value="NAGLU"/>
</dbReference>
<comment type="similarity">
    <text evidence="8">Belongs to the glycosyl hydrolase 89 family.</text>
</comment>
<dbReference type="InterPro" id="IPR024240">
    <property type="entry name" value="NAGLU_N"/>
</dbReference>
<evidence type="ECO:0000256" key="1">
    <source>
        <dbReference type="ARBA" id="ARBA00022553"/>
    </source>
</evidence>
<feature type="non-terminal residue" evidence="12">
    <location>
        <position position="1162"/>
    </location>
</feature>
<evidence type="ECO:0000256" key="9">
    <source>
        <dbReference type="ARBA" id="ARBA00066522"/>
    </source>
</evidence>
<evidence type="ECO:0000256" key="3">
    <source>
        <dbReference type="ARBA" id="ARBA00022729"/>
    </source>
</evidence>
<dbReference type="InterPro" id="IPR038742">
    <property type="entry name" value="FRS2_PTB"/>
</dbReference>
<dbReference type="PROSITE" id="PS51064">
    <property type="entry name" value="IRS_PTB"/>
    <property type="match status" value="1"/>
</dbReference>
<comment type="caution">
    <text evidence="12">The sequence shown here is derived from an EMBL/GenBank/DDBJ whole genome shotgun (WGS) entry which is preliminary data.</text>
</comment>
<evidence type="ECO:0000256" key="5">
    <source>
        <dbReference type="ARBA" id="ARBA00023180"/>
    </source>
</evidence>
<dbReference type="Gene3D" id="2.30.29.30">
    <property type="entry name" value="Pleckstrin-homology domain (PH domain)/Phosphotyrosine-binding domain (PTB)"/>
    <property type="match status" value="1"/>
</dbReference>
<dbReference type="InterPro" id="IPR002404">
    <property type="entry name" value="IRS_PTB"/>
</dbReference>
<dbReference type="SUPFAM" id="SSF50729">
    <property type="entry name" value="PH domain-like"/>
    <property type="match status" value="1"/>
</dbReference>
<evidence type="ECO:0000259" key="11">
    <source>
        <dbReference type="PROSITE" id="PS51064"/>
    </source>
</evidence>
<dbReference type="AlphaFoldDB" id="A0A9P9YSZ2"/>
<dbReference type="SMART" id="SM01244">
    <property type="entry name" value="IRS"/>
    <property type="match status" value="1"/>
</dbReference>
<dbReference type="InterPro" id="IPR029018">
    <property type="entry name" value="Hex-like_dom2"/>
</dbReference>
<dbReference type="FunFam" id="3.20.20.80:FF:000107">
    <property type="entry name" value="Alpha-N-acetylglucosaminidase family"/>
    <property type="match status" value="1"/>
</dbReference>
<dbReference type="InterPro" id="IPR011993">
    <property type="entry name" value="PH-like_dom_sf"/>
</dbReference>
<evidence type="ECO:0000256" key="7">
    <source>
        <dbReference type="ARBA" id="ARBA00052030"/>
    </source>
</evidence>
<keyword evidence="1" id="KW-0597">Phosphoprotein</keyword>
<dbReference type="Proteomes" id="UP001059596">
    <property type="component" value="Unassembled WGS sequence"/>
</dbReference>
<evidence type="ECO:0000256" key="2">
    <source>
        <dbReference type="ARBA" id="ARBA00022707"/>
    </source>
</evidence>
<name>A0A9P9YSZ2_9MUSC</name>
<dbReference type="SMART" id="SM00310">
    <property type="entry name" value="PTBI"/>
    <property type="match status" value="1"/>
</dbReference>
<dbReference type="SUPFAM" id="SSF51445">
    <property type="entry name" value="(Trans)glycosidases"/>
    <property type="match status" value="1"/>
</dbReference>
<dbReference type="PANTHER" id="PTHR12872">
    <property type="entry name" value="ALPHA-N-ACETYLGLUCOSAMINIDASE"/>
    <property type="match status" value="1"/>
</dbReference>
<dbReference type="Gene3D" id="3.30.379.10">
    <property type="entry name" value="Chitobiase/beta-hexosaminidase domain 2-like"/>
    <property type="match status" value="1"/>
</dbReference>
<dbReference type="InterPro" id="IPR024733">
    <property type="entry name" value="NAGLU_tim-barrel"/>
</dbReference>
<dbReference type="GO" id="GO:0004561">
    <property type="term" value="F:alpha-N-acetylglucosaminidase activity"/>
    <property type="evidence" value="ECO:0007669"/>
    <property type="project" value="UniProtKB-EC"/>
</dbReference>
<dbReference type="Gene3D" id="3.20.20.80">
    <property type="entry name" value="Glycosidases"/>
    <property type="match status" value="1"/>
</dbReference>
<feature type="domain" description="IRS-type PTB" evidence="11">
    <location>
        <begin position="10"/>
        <end position="112"/>
    </location>
</feature>
<dbReference type="InterPro" id="IPR024732">
    <property type="entry name" value="NAGLU_C"/>
</dbReference>
<dbReference type="CDD" id="cd01202">
    <property type="entry name" value="PTB_FRS2"/>
    <property type="match status" value="1"/>
</dbReference>
<proteinExistence type="inferred from homology"/>
<dbReference type="Gene3D" id="1.20.120.670">
    <property type="entry name" value="N-acetyl-b-d-glucoasminidase"/>
    <property type="match status" value="1"/>
</dbReference>
<keyword evidence="3" id="KW-0732">Signal</keyword>
<gene>
    <name evidence="12" type="ORF">M5D96_003406</name>
</gene>
<dbReference type="EC" id="3.2.1.50" evidence="9"/>
<keyword evidence="2" id="KW-0519">Myristate</keyword>
<dbReference type="Pfam" id="PF12971">
    <property type="entry name" value="NAGLU_N"/>
    <property type="match status" value="1"/>
</dbReference>
<dbReference type="InterPro" id="IPR017853">
    <property type="entry name" value="GH"/>
</dbReference>
<keyword evidence="6" id="KW-0326">Glycosidase</keyword>
<evidence type="ECO:0000313" key="12">
    <source>
        <dbReference type="EMBL" id="KAI8042104.1"/>
    </source>
</evidence>
<reference evidence="12" key="1">
    <citation type="journal article" date="2023" name="Genome Biol. Evol.">
        <title>Long-read-based Genome Assembly of Drosophila gunungcola Reveals Fewer Chemosensory Genes in Flower-breeding Species.</title>
        <authorList>
            <person name="Negi A."/>
            <person name="Liao B.Y."/>
            <person name="Yeh S.D."/>
        </authorList>
    </citation>
    <scope>NUCLEOTIDE SEQUENCE</scope>
    <source>
        <strain evidence="12">Sukarami</strain>
    </source>
</reference>
<dbReference type="GO" id="GO:0048731">
    <property type="term" value="P:system development"/>
    <property type="evidence" value="ECO:0007669"/>
    <property type="project" value="UniProtKB-ARBA"/>
</dbReference>
<evidence type="ECO:0000313" key="13">
    <source>
        <dbReference type="Proteomes" id="UP001059596"/>
    </source>
</evidence>
<dbReference type="Pfam" id="PF02174">
    <property type="entry name" value="IRS"/>
    <property type="match status" value="1"/>
</dbReference>
<evidence type="ECO:0000256" key="8">
    <source>
        <dbReference type="ARBA" id="ARBA00060996"/>
    </source>
</evidence>
<dbReference type="EMBL" id="JAMKOV010000002">
    <property type="protein sequence ID" value="KAI8042104.1"/>
    <property type="molecule type" value="Genomic_DNA"/>
</dbReference>
<evidence type="ECO:0000256" key="4">
    <source>
        <dbReference type="ARBA" id="ARBA00022801"/>
    </source>
</evidence>
<dbReference type="Pfam" id="PF05089">
    <property type="entry name" value="NAGLU"/>
    <property type="match status" value="1"/>
</dbReference>
<keyword evidence="5" id="KW-0325">Glycoprotein</keyword>
<organism evidence="12 13">
    <name type="scientific">Drosophila gunungcola</name>
    <name type="common">fruit fly</name>
    <dbReference type="NCBI Taxonomy" id="103775"/>
    <lineage>
        <taxon>Eukaryota</taxon>
        <taxon>Metazoa</taxon>
        <taxon>Ecdysozoa</taxon>
        <taxon>Arthropoda</taxon>
        <taxon>Hexapoda</taxon>
        <taxon>Insecta</taxon>
        <taxon>Pterygota</taxon>
        <taxon>Neoptera</taxon>
        <taxon>Endopterygota</taxon>
        <taxon>Diptera</taxon>
        <taxon>Brachycera</taxon>
        <taxon>Muscomorpha</taxon>
        <taxon>Ephydroidea</taxon>
        <taxon>Drosophilidae</taxon>
        <taxon>Drosophila</taxon>
        <taxon>Sophophora</taxon>
    </lineage>
</organism>
<protein>
    <recommendedName>
        <fullName evidence="10">Alpha-N-acetylglucosaminidase</fullName>
        <ecNumber evidence="9">3.2.1.50</ecNumber>
    </recommendedName>
</protein>
<accession>A0A9P9YSZ2</accession>
<keyword evidence="2" id="KW-0449">Lipoprotein</keyword>
<comment type="catalytic activity">
    <reaction evidence="7">
        <text>Hydrolysis of terminal non-reducing N-acetyl-D-glucosamine residues in N-acetyl-alpha-D-glucosaminides.</text>
        <dbReference type="EC" id="3.2.1.50"/>
    </reaction>
</comment>
<keyword evidence="4" id="KW-0378">Hydrolase</keyword>
<keyword evidence="13" id="KW-1185">Reference proteome</keyword>
<sequence>TSKLNELRGHENVFRVRVAHLQPTPGTPIIRSGYLELTPRELIFQTPDCEPIVWALQHLRRYGLNADLFSFEAGRRCMSGPVHNAEQLYPMFQRYINAVNTDAFAQGERERVNSAHSVSANMGGRTEGNNYLEPAPLMSRQLGSLQSEPSGGSAMHSLQPNDTQPLRALQECCLEGNATDLLATPPSGNRLSMRRRTLDLPPLESAPAPTPVLSPNDAVHMYANVEALIFDLSNERCYENLPLLPREPVVSQEPATPTSLAGSSGVNYIVLDLDQPRSPVGAAGSPKAINGFGSGLSLTAAVPVTAPVTPEAGTMLDAVEATASKATECSGTQGYSTIDFIRTYALNKSSTELLEPVTHRQHSSHDAEELRITRHSKCIRKAYSIRISWRTAKMHLKCNLILVLALLAVLCLERANASELDLNGVPGPGMGLQLAAHLAPSTPPKIQEAAALAVINRVIGGRSSQMFQVQISTLKDGRILLAGWDGVSVCKAFHHYLKYVLSKDVDWFKMRIELPTNLELPNVTIESTSASPIIYHQNVCTWSYSFAWWGFEQWRRHLDWMALMGISLTIAPVQEAIWTEVYTKMGLTREEIDAHLAGPAFQAWQRMGNIRGWAGPLQPEWQRLQVLLQQEILAAQRNLGMSVALPAFAGHVPRALKRLHPNSTFMEVQRWNHFPDRFCCGFFVEPTDPLFNQIAESFLSRVVSTYGSNHIFFCDPFNELEPPVAKPDYMRSTAAAIFESMRAVDNQAIWLLQGWMFVKNPFWTTDMAEAFLTAVPRGRILVLDLQSEQFPQYELTRSYFGQPFVWCMLHNFGGTLGMFGSAQLINAGIGAARRMPNSSVVGTGITPEGIGQNYVMYSLTFERGWSDSPLDLDSWFRNFSLARYGVKDERLEQAWLLLKNSVYFFRGHQKMRGQYVVTRRPSFTQEPFTWYNASEVLDAWHLLLSSKAIIPLEDDRYEMYEHDLVDITRQFLQISADQLYVNLRSAYRKRQVPRFEYLSSKLLQLFEDMEQILASGRNFLLGSWLEQAKRAAPNPGDQGNFEFNARNQITAWGPEGQILDYACKQWSGLVRSYYMPRWSLFLEDVSVALHSQRPFNGTAFKLKVSQRVELPFGNSTDIYPLEPVGNTWFISQNIFETWKGYSKDSQFLHNNRLSVPLKLGPK</sequence>